<evidence type="ECO:0000313" key="1">
    <source>
        <dbReference type="EMBL" id="PKG26810.1"/>
    </source>
</evidence>
<dbReference type="EMBL" id="PISD01000058">
    <property type="protein sequence ID" value="PKG26810.1"/>
    <property type="molecule type" value="Genomic_DNA"/>
</dbReference>
<dbReference type="Proteomes" id="UP000233343">
    <property type="component" value="Unassembled WGS sequence"/>
</dbReference>
<protein>
    <submittedName>
        <fullName evidence="1">Uncharacterized protein</fullName>
    </submittedName>
</protein>
<accession>A0A2N0ZBC6</accession>
<comment type="caution">
    <text evidence="1">The sequence shown here is derived from an EMBL/GenBank/DDBJ whole genome shotgun (WGS) entry which is preliminary data.</text>
</comment>
<dbReference type="AlphaFoldDB" id="A0A2N0ZBC6"/>
<organism evidence="1 2">
    <name type="scientific">Cytobacillus horneckiae</name>
    <dbReference type="NCBI Taxonomy" id="549687"/>
    <lineage>
        <taxon>Bacteria</taxon>
        <taxon>Bacillati</taxon>
        <taxon>Bacillota</taxon>
        <taxon>Bacilli</taxon>
        <taxon>Bacillales</taxon>
        <taxon>Bacillaceae</taxon>
        <taxon>Cytobacillus</taxon>
    </lineage>
</organism>
<evidence type="ECO:0000313" key="2">
    <source>
        <dbReference type="Proteomes" id="UP000233343"/>
    </source>
</evidence>
<name>A0A2N0ZBC6_9BACI</name>
<reference evidence="1 2" key="1">
    <citation type="journal article" date="2010" name="Int. J. Syst. Evol. Microbiol.">
        <title>Bacillus horneckiae sp. nov., isolated from a spacecraft-assembly clean room.</title>
        <authorList>
            <person name="Vaishampayan P."/>
            <person name="Probst A."/>
            <person name="Krishnamurthi S."/>
            <person name="Ghosh S."/>
            <person name="Osman S."/>
            <person name="McDowall A."/>
            <person name="Ruckmani A."/>
            <person name="Mayilraj S."/>
            <person name="Venkateswaran K."/>
        </authorList>
    </citation>
    <scope>NUCLEOTIDE SEQUENCE [LARGE SCALE GENOMIC DNA]</scope>
    <source>
        <strain evidence="2">1PO1SC</strain>
    </source>
</reference>
<sequence>MSAVQGTYCWGGLIKSACADPISPPDLISSHCMKPVVLSPIAKNEPKKYIGSNEGGLVFKKLEMCN</sequence>
<proteinExistence type="predicted"/>
<gene>
    <name evidence="1" type="ORF">CWS20_22225</name>
</gene>
<keyword evidence="2" id="KW-1185">Reference proteome</keyword>